<dbReference type="EMBL" id="QSHZ01000041">
    <property type="protein sequence ID" value="RHC49581.1"/>
    <property type="molecule type" value="Genomic_DNA"/>
</dbReference>
<dbReference type="GO" id="GO:0006298">
    <property type="term" value="P:mismatch repair"/>
    <property type="evidence" value="ECO:0007669"/>
    <property type="project" value="TreeGrafter"/>
</dbReference>
<gene>
    <name evidence="7" type="ORF">DW839_26945</name>
    <name evidence="6" type="ORF">DWW02_25505</name>
</gene>
<dbReference type="GO" id="GO:0009007">
    <property type="term" value="F:site-specific DNA-methyltransferase (adenine-specific) activity"/>
    <property type="evidence" value="ECO:0007669"/>
    <property type="project" value="UniProtKB-EC"/>
</dbReference>
<evidence type="ECO:0000313" key="8">
    <source>
        <dbReference type="Proteomes" id="UP000283975"/>
    </source>
</evidence>
<dbReference type="GO" id="GO:0043565">
    <property type="term" value="F:sequence-specific DNA binding"/>
    <property type="evidence" value="ECO:0007669"/>
    <property type="project" value="TreeGrafter"/>
</dbReference>
<evidence type="ECO:0000313" key="7">
    <source>
        <dbReference type="EMBL" id="RHC49581.1"/>
    </source>
</evidence>
<evidence type="ECO:0000256" key="5">
    <source>
        <dbReference type="ARBA" id="ARBA00047942"/>
    </source>
</evidence>
<protein>
    <recommendedName>
        <fullName evidence="1">site-specific DNA-methyltransferase (adenine-specific)</fullName>
        <ecNumber evidence="1">2.1.1.72</ecNumber>
    </recommendedName>
</protein>
<dbReference type="RefSeq" id="WP_118019507.1">
    <property type="nucleotide sequence ID" value="NZ_CAUHGS010000019.1"/>
</dbReference>
<dbReference type="InterPro" id="IPR012327">
    <property type="entry name" value="MeTrfase_D12"/>
</dbReference>
<dbReference type="InterPro" id="IPR029063">
    <property type="entry name" value="SAM-dependent_MTases_sf"/>
</dbReference>
<accession>A0A412YWQ2</accession>
<dbReference type="EC" id="2.1.1.72" evidence="1"/>
<keyword evidence="4" id="KW-0949">S-adenosyl-L-methionine</keyword>
<dbReference type="Gene3D" id="3.40.50.150">
    <property type="entry name" value="Vaccinia Virus protein VP39"/>
    <property type="match status" value="2"/>
</dbReference>
<dbReference type="Proteomes" id="UP000284543">
    <property type="component" value="Unassembled WGS sequence"/>
</dbReference>
<name>A0A412YWQ2_9FIRM</name>
<proteinExistence type="predicted"/>
<dbReference type="Pfam" id="PF02086">
    <property type="entry name" value="MethyltransfD12"/>
    <property type="match status" value="1"/>
</dbReference>
<evidence type="ECO:0000256" key="1">
    <source>
        <dbReference type="ARBA" id="ARBA00011900"/>
    </source>
</evidence>
<dbReference type="EMBL" id="QRZM01000016">
    <property type="protein sequence ID" value="RGV72074.1"/>
    <property type="molecule type" value="Genomic_DNA"/>
</dbReference>
<dbReference type="Proteomes" id="UP000283975">
    <property type="component" value="Unassembled WGS sequence"/>
</dbReference>
<evidence type="ECO:0000256" key="2">
    <source>
        <dbReference type="ARBA" id="ARBA00022603"/>
    </source>
</evidence>
<keyword evidence="2 6" id="KW-0489">Methyltransferase</keyword>
<dbReference type="GO" id="GO:0009307">
    <property type="term" value="P:DNA restriction-modification system"/>
    <property type="evidence" value="ECO:0007669"/>
    <property type="project" value="InterPro"/>
</dbReference>
<keyword evidence="3" id="KW-0808">Transferase</keyword>
<dbReference type="PANTHER" id="PTHR30481">
    <property type="entry name" value="DNA ADENINE METHYLASE"/>
    <property type="match status" value="1"/>
</dbReference>
<evidence type="ECO:0000256" key="4">
    <source>
        <dbReference type="ARBA" id="ARBA00022691"/>
    </source>
</evidence>
<comment type="catalytic activity">
    <reaction evidence="5">
        <text>a 2'-deoxyadenosine in DNA + S-adenosyl-L-methionine = an N(6)-methyl-2'-deoxyadenosine in DNA + S-adenosyl-L-homocysteine + H(+)</text>
        <dbReference type="Rhea" id="RHEA:15197"/>
        <dbReference type="Rhea" id="RHEA-COMP:12418"/>
        <dbReference type="Rhea" id="RHEA-COMP:12419"/>
        <dbReference type="ChEBI" id="CHEBI:15378"/>
        <dbReference type="ChEBI" id="CHEBI:57856"/>
        <dbReference type="ChEBI" id="CHEBI:59789"/>
        <dbReference type="ChEBI" id="CHEBI:90615"/>
        <dbReference type="ChEBI" id="CHEBI:90616"/>
        <dbReference type="EC" id="2.1.1.72"/>
    </reaction>
</comment>
<sequence>MNSFISWVGGKKALRNTVYELSPASFERYIEVFGGGGWVLFGRPPDPKVMEVYNDFNSDLTNLYACVKNHTMEFLRQLGFLPLNGRDEFLVLRRFLEGQEFAGTFLAQELELAMHNLPPLEFEELRSLLLERAAPGDVQRAAAFYKVIRYSYGSGCTSFGCQPFDVRKTFHLIWQAADRLANTVIENKDFEALIRQYDRENAFLYCDPPYFMTEDYYEVEFPRQDHVRLRETLAGCQGKWMVSYNDCDYIRGLYEGCHITAVSRINNLAQRYDRGCEFPEVIITNYDPQERKKWGPQQMDLFSAGLLGGETEDGGD</sequence>
<dbReference type="PROSITE" id="PS00092">
    <property type="entry name" value="N6_MTASE"/>
    <property type="match status" value="1"/>
</dbReference>
<dbReference type="InterPro" id="IPR002052">
    <property type="entry name" value="DNA_methylase_N6_adenine_CS"/>
</dbReference>
<organism evidence="6 9">
    <name type="scientific">Enterocloster bolteae</name>
    <dbReference type="NCBI Taxonomy" id="208479"/>
    <lineage>
        <taxon>Bacteria</taxon>
        <taxon>Bacillati</taxon>
        <taxon>Bacillota</taxon>
        <taxon>Clostridia</taxon>
        <taxon>Lachnospirales</taxon>
        <taxon>Lachnospiraceae</taxon>
        <taxon>Enterocloster</taxon>
    </lineage>
</organism>
<dbReference type="GO" id="GO:1904047">
    <property type="term" value="F:S-adenosyl-L-methionine binding"/>
    <property type="evidence" value="ECO:0007669"/>
    <property type="project" value="TreeGrafter"/>
</dbReference>
<dbReference type="AlphaFoldDB" id="A0A412YWQ2"/>
<dbReference type="PRINTS" id="PR00505">
    <property type="entry name" value="D12N6MTFRASE"/>
</dbReference>
<reference evidence="8 9" key="1">
    <citation type="submission" date="2018-08" db="EMBL/GenBank/DDBJ databases">
        <title>A genome reference for cultivated species of the human gut microbiota.</title>
        <authorList>
            <person name="Zou Y."/>
            <person name="Xue W."/>
            <person name="Luo G."/>
        </authorList>
    </citation>
    <scope>NUCLEOTIDE SEQUENCE [LARGE SCALE GENOMIC DNA]</scope>
    <source>
        <strain evidence="6 9">AF14-18</strain>
        <strain evidence="7 8">AM35-14</strain>
    </source>
</reference>
<evidence type="ECO:0000313" key="6">
    <source>
        <dbReference type="EMBL" id="RGV72074.1"/>
    </source>
</evidence>
<evidence type="ECO:0000256" key="3">
    <source>
        <dbReference type="ARBA" id="ARBA00022679"/>
    </source>
</evidence>
<dbReference type="GO" id="GO:0032259">
    <property type="term" value="P:methylation"/>
    <property type="evidence" value="ECO:0007669"/>
    <property type="project" value="UniProtKB-KW"/>
</dbReference>
<comment type="caution">
    <text evidence="6">The sequence shown here is derived from an EMBL/GenBank/DDBJ whole genome shotgun (WGS) entry which is preliminary data.</text>
</comment>
<dbReference type="SUPFAM" id="SSF53335">
    <property type="entry name" value="S-adenosyl-L-methionine-dependent methyltransferases"/>
    <property type="match status" value="1"/>
</dbReference>
<evidence type="ECO:0000313" key="9">
    <source>
        <dbReference type="Proteomes" id="UP000284543"/>
    </source>
</evidence>